<accession>A0A0R2BWR2</accession>
<dbReference type="InterPro" id="IPR004501">
    <property type="entry name" value="PTS_EIIC_3"/>
</dbReference>
<comment type="subcellular location">
    <subcellularLocation>
        <location evidence="1">Cell membrane</location>
        <topology evidence="1">Multi-pass membrane protein</topology>
    </subcellularLocation>
</comment>
<keyword evidence="7 8" id="KW-0472">Membrane</keyword>
<evidence type="ECO:0000313" key="11">
    <source>
        <dbReference type="EMBL" id="KRM80003.1"/>
    </source>
</evidence>
<feature type="transmembrane region" description="Helical" evidence="9">
    <location>
        <begin position="316"/>
        <end position="337"/>
    </location>
</feature>
<feature type="transmembrane region" description="Helical" evidence="9">
    <location>
        <begin position="209"/>
        <end position="229"/>
    </location>
</feature>
<dbReference type="GO" id="GO:0009401">
    <property type="term" value="P:phosphoenolpyruvate-dependent sugar phosphotransferase system"/>
    <property type="evidence" value="ECO:0007669"/>
    <property type="project" value="InterPro"/>
</dbReference>
<dbReference type="NCBIfam" id="TIGR00410">
    <property type="entry name" value="lacE"/>
    <property type="match status" value="1"/>
</dbReference>
<protein>
    <recommendedName>
        <fullName evidence="8">Permease IIC component</fullName>
    </recommendedName>
</protein>
<keyword evidence="4 8" id="KW-0762">Sugar transport</keyword>
<dbReference type="GO" id="GO:1902815">
    <property type="term" value="P:N,N'-diacetylchitobiose import"/>
    <property type="evidence" value="ECO:0007669"/>
    <property type="project" value="TreeGrafter"/>
</dbReference>
<dbReference type="InterPro" id="IPR003352">
    <property type="entry name" value="PTS_EIIC"/>
</dbReference>
<evidence type="ECO:0000256" key="9">
    <source>
        <dbReference type="SAM" id="Phobius"/>
    </source>
</evidence>
<comment type="caution">
    <text evidence="11">The sequence shown here is derived from an EMBL/GenBank/DDBJ whole genome shotgun (WGS) entry which is preliminary data.</text>
</comment>
<keyword evidence="5 9" id="KW-0812">Transmembrane</keyword>
<dbReference type="RefSeq" id="WP_057754140.1">
    <property type="nucleotide sequence ID" value="NZ_AYYK01000001.1"/>
</dbReference>
<evidence type="ECO:0000313" key="12">
    <source>
        <dbReference type="Proteomes" id="UP000051813"/>
    </source>
</evidence>
<dbReference type="PANTHER" id="PTHR33989">
    <property type="match status" value="1"/>
</dbReference>
<organism evidence="11 12">
    <name type="scientific">Lapidilactobacillus dextrinicus DSM 20335</name>
    <dbReference type="NCBI Taxonomy" id="1423738"/>
    <lineage>
        <taxon>Bacteria</taxon>
        <taxon>Bacillati</taxon>
        <taxon>Bacillota</taxon>
        <taxon>Bacilli</taxon>
        <taxon>Lactobacillales</taxon>
        <taxon>Lactobacillaceae</taxon>
        <taxon>Lapidilactobacillus</taxon>
    </lineage>
</organism>
<dbReference type="PATRIC" id="fig|1423738.3.peg.715"/>
<evidence type="ECO:0000256" key="7">
    <source>
        <dbReference type="ARBA" id="ARBA00023136"/>
    </source>
</evidence>
<evidence type="ECO:0000256" key="1">
    <source>
        <dbReference type="ARBA" id="ARBA00004651"/>
    </source>
</evidence>
<dbReference type="GO" id="GO:0005886">
    <property type="term" value="C:plasma membrane"/>
    <property type="evidence" value="ECO:0007669"/>
    <property type="project" value="UniProtKB-SubCell"/>
</dbReference>
<dbReference type="PANTHER" id="PTHR33989:SF4">
    <property type="entry name" value="PTS SYSTEM N,N'-DIACETYLCHITOBIOSE-SPECIFIC EIIC COMPONENT"/>
    <property type="match status" value="1"/>
</dbReference>
<feature type="transmembrane region" description="Helical" evidence="9">
    <location>
        <begin position="419"/>
        <end position="441"/>
    </location>
</feature>
<keyword evidence="3 8" id="KW-1003">Cell membrane</keyword>
<feature type="transmembrane region" description="Helical" evidence="9">
    <location>
        <begin position="104"/>
        <end position="122"/>
    </location>
</feature>
<evidence type="ECO:0000256" key="2">
    <source>
        <dbReference type="ARBA" id="ARBA00022448"/>
    </source>
</evidence>
<dbReference type="PIRSF" id="PIRSF006351">
    <property type="entry name" value="PTS_EIIC-Cellobiose"/>
    <property type="match status" value="1"/>
</dbReference>
<dbReference type="Pfam" id="PF02378">
    <property type="entry name" value="PTS_EIIC"/>
    <property type="match status" value="1"/>
</dbReference>
<dbReference type="InterPro" id="IPR004796">
    <property type="entry name" value="PTS_IIC_cello"/>
</dbReference>
<keyword evidence="12" id="KW-1185">Reference proteome</keyword>
<feature type="transmembrane region" description="Helical" evidence="9">
    <location>
        <begin position="249"/>
        <end position="272"/>
    </location>
</feature>
<dbReference type="InterPro" id="IPR051088">
    <property type="entry name" value="PTS_Sugar-EIIC/EIIB"/>
</dbReference>
<gene>
    <name evidence="11" type="ORF">FC84_GL000706</name>
</gene>
<keyword evidence="2 8" id="KW-0813">Transport</keyword>
<feature type="domain" description="PTS EIIC type-3" evidence="10">
    <location>
        <begin position="8"/>
        <end position="441"/>
    </location>
</feature>
<dbReference type="Proteomes" id="UP000051813">
    <property type="component" value="Unassembled WGS sequence"/>
</dbReference>
<evidence type="ECO:0000256" key="5">
    <source>
        <dbReference type="ARBA" id="ARBA00022692"/>
    </source>
</evidence>
<dbReference type="EMBL" id="AYYK01000001">
    <property type="protein sequence ID" value="KRM80003.1"/>
    <property type="molecule type" value="Genomic_DNA"/>
</dbReference>
<feature type="transmembrane region" description="Helical" evidence="9">
    <location>
        <begin position="38"/>
        <end position="57"/>
    </location>
</feature>
<evidence type="ECO:0000256" key="6">
    <source>
        <dbReference type="ARBA" id="ARBA00022989"/>
    </source>
</evidence>
<feature type="transmembrane region" description="Helical" evidence="9">
    <location>
        <begin position="386"/>
        <end position="407"/>
    </location>
</feature>
<dbReference type="PROSITE" id="PS51105">
    <property type="entry name" value="PTS_EIIC_TYPE_3"/>
    <property type="match status" value="1"/>
</dbReference>
<evidence type="ECO:0000259" key="10">
    <source>
        <dbReference type="PROSITE" id="PS51105"/>
    </source>
</evidence>
<name>A0A0R2BWR2_9LACO</name>
<dbReference type="GO" id="GO:0008982">
    <property type="term" value="F:protein-N(PI)-phosphohistidine-sugar phosphotransferase activity"/>
    <property type="evidence" value="ECO:0007669"/>
    <property type="project" value="UniProtKB-UniRule"/>
</dbReference>
<evidence type="ECO:0000256" key="4">
    <source>
        <dbReference type="ARBA" id="ARBA00022597"/>
    </source>
</evidence>
<reference evidence="11 12" key="1">
    <citation type="journal article" date="2015" name="Genome Announc.">
        <title>Expanding the biotechnology potential of lactobacilli through comparative genomics of 213 strains and associated genera.</title>
        <authorList>
            <person name="Sun Z."/>
            <person name="Harris H.M."/>
            <person name="McCann A."/>
            <person name="Guo C."/>
            <person name="Argimon S."/>
            <person name="Zhang W."/>
            <person name="Yang X."/>
            <person name="Jeffery I.B."/>
            <person name="Cooney J.C."/>
            <person name="Kagawa T.F."/>
            <person name="Liu W."/>
            <person name="Song Y."/>
            <person name="Salvetti E."/>
            <person name="Wrobel A."/>
            <person name="Rasinkangas P."/>
            <person name="Parkhill J."/>
            <person name="Rea M.C."/>
            <person name="O'Sullivan O."/>
            <person name="Ritari J."/>
            <person name="Douillard F.P."/>
            <person name="Paul Ross R."/>
            <person name="Yang R."/>
            <person name="Briner A.E."/>
            <person name="Felis G.E."/>
            <person name="de Vos W.M."/>
            <person name="Barrangou R."/>
            <person name="Klaenhammer T.R."/>
            <person name="Caufield P.W."/>
            <person name="Cui Y."/>
            <person name="Zhang H."/>
            <person name="O'Toole P.W."/>
        </authorList>
    </citation>
    <scope>NUCLEOTIDE SEQUENCE [LARGE SCALE GENOMIC DNA]</scope>
    <source>
        <strain evidence="11 12">DSM 20335</strain>
    </source>
</reference>
<dbReference type="STRING" id="1423738.FC84_GL000706"/>
<dbReference type="AlphaFoldDB" id="A0A0R2BWR2"/>
<comment type="function">
    <text evidence="8">The phosphoenolpyruvate-dependent sugar phosphotransferase system (PTS), a major carbohydrate active -transport system, catalyzes the phosphorylation of incoming sugar substrates concomitant with their translocation across the cell membrane.</text>
</comment>
<feature type="transmembrane region" description="Helical" evidence="9">
    <location>
        <begin position="166"/>
        <end position="188"/>
    </location>
</feature>
<feature type="transmembrane region" description="Helical" evidence="9">
    <location>
        <begin position="357"/>
        <end position="379"/>
    </location>
</feature>
<evidence type="ECO:0000256" key="3">
    <source>
        <dbReference type="ARBA" id="ARBA00022475"/>
    </source>
</evidence>
<sequence>MQKLMDWLEKYLVPIATKIGSIPWLVALRDGFISTMPITMAGSLATLINALLVTFPTEWKWMGFVNSGFVQGVVAIDGIVSTGSLSIFAVFFAAMWGYHLAKNYGVDGLSGSLVSLAAFLMSTNNTVTLALTDKLPKSAVTAFTNAGATASESSVTLNSAFSVGNLGSAALFSAMIFGAIAVVVYIFLMKKDITIKMPDTVPPAVSKAFTALIPGIAALYAVAIINWAFTKGTGQFFGDWLSQTIQAPLLHAGQSAGMVILVSLLVQIFWFFGIHGPNVLGPVLESIWGTSQIANITAFQNHADLPYKWVRGSFDAYVWFGGSGGTIVLLLAILIFSKRADEKAVAKLAFAPGLFNINEPVMFGLPIVLNAIYFVPFIIAPVVNTIIAYFVTMAGWVGPVKVAVPWITPPILNAFMATLDWRAAVLALVNMVIAFFIWLPFVQMSNRVFAKEEAANNSQL</sequence>
<keyword evidence="6 9" id="KW-1133">Transmembrane helix</keyword>
<dbReference type="OrthoDB" id="1550290at2"/>
<proteinExistence type="predicted"/>
<feature type="transmembrane region" description="Helical" evidence="9">
    <location>
        <begin position="69"/>
        <end position="92"/>
    </location>
</feature>
<evidence type="ECO:0000256" key="8">
    <source>
        <dbReference type="PIRNR" id="PIRNR006351"/>
    </source>
</evidence>